<sequence>MAIFYVYILRCSDGSYYTGVTSDIENRLLEHQTGFHKDSYTYKRRPVELVFYTDFSDINMAIEKEKQLKKWSRLKKGALIDGKFEDLVNLSKKDFIR</sequence>
<dbReference type="OrthoDB" id="9807770at2"/>
<accession>A0A7L4UQQ1</accession>
<keyword evidence="3" id="KW-0540">Nuclease</keyword>
<evidence type="ECO:0000313" key="3">
    <source>
        <dbReference type="EMBL" id="PVX51842.1"/>
    </source>
</evidence>
<dbReference type="Pfam" id="PF01541">
    <property type="entry name" value="GIY-YIG"/>
    <property type="match status" value="1"/>
</dbReference>
<dbReference type="AlphaFoldDB" id="A0A7L4UQQ1"/>
<gene>
    <name evidence="3" type="ORF">C7377_0132</name>
</gene>
<dbReference type="EMBL" id="QENZ01000003">
    <property type="protein sequence ID" value="PVX51842.1"/>
    <property type="molecule type" value="Genomic_DNA"/>
</dbReference>
<dbReference type="CDD" id="cd10456">
    <property type="entry name" value="GIY-YIG_UPF0213"/>
    <property type="match status" value="1"/>
</dbReference>
<evidence type="ECO:0000256" key="1">
    <source>
        <dbReference type="ARBA" id="ARBA00007435"/>
    </source>
</evidence>
<dbReference type="RefSeq" id="WP_116495417.1">
    <property type="nucleotide sequence ID" value="NZ_QENZ01000003.1"/>
</dbReference>
<dbReference type="InterPro" id="IPR000305">
    <property type="entry name" value="GIY-YIG_endonuc"/>
</dbReference>
<proteinExistence type="inferred from homology"/>
<dbReference type="PROSITE" id="PS50164">
    <property type="entry name" value="GIY_YIG"/>
    <property type="match status" value="1"/>
</dbReference>
<organism evidence="3 4">
    <name type="scientific">Balneicella halophila</name>
    <dbReference type="NCBI Taxonomy" id="1537566"/>
    <lineage>
        <taxon>Bacteria</taxon>
        <taxon>Pseudomonadati</taxon>
        <taxon>Bacteroidota</taxon>
        <taxon>Bacteroidia</taxon>
        <taxon>Bacteroidales</taxon>
        <taxon>Balneicellaceae</taxon>
        <taxon>Balneicella</taxon>
    </lineage>
</organism>
<comment type="similarity">
    <text evidence="1">Belongs to the UPF0213 family.</text>
</comment>
<dbReference type="PANTHER" id="PTHR34477:SF1">
    <property type="entry name" value="UPF0213 PROTEIN YHBQ"/>
    <property type="match status" value="1"/>
</dbReference>
<evidence type="ECO:0000313" key="4">
    <source>
        <dbReference type="Proteomes" id="UP000251835"/>
    </source>
</evidence>
<feature type="domain" description="GIY-YIG" evidence="2">
    <location>
        <begin position="2"/>
        <end position="78"/>
    </location>
</feature>
<comment type="caution">
    <text evidence="3">The sequence shown here is derived from an EMBL/GenBank/DDBJ whole genome shotgun (WGS) entry which is preliminary data.</text>
</comment>
<dbReference type="InterPro" id="IPR050190">
    <property type="entry name" value="UPF0213_domain"/>
</dbReference>
<keyword evidence="3" id="KW-0378">Hydrolase</keyword>
<dbReference type="SUPFAM" id="SSF82771">
    <property type="entry name" value="GIY-YIG endonuclease"/>
    <property type="match status" value="1"/>
</dbReference>
<dbReference type="Proteomes" id="UP000251835">
    <property type="component" value="Unassembled WGS sequence"/>
</dbReference>
<reference evidence="3 4" key="1">
    <citation type="submission" date="2018-05" db="EMBL/GenBank/DDBJ databases">
        <title>Genomic Encyclopedia of Type Strains, Phase IV (KMG-IV): sequencing the most valuable type-strain genomes for metagenomic binning, comparative biology and taxonomic classification.</title>
        <authorList>
            <person name="Goeker M."/>
        </authorList>
    </citation>
    <scope>NUCLEOTIDE SEQUENCE [LARGE SCALE GENOMIC DNA]</scope>
    <source>
        <strain evidence="3 4">DSM 28579</strain>
    </source>
</reference>
<dbReference type="GO" id="GO:0004519">
    <property type="term" value="F:endonuclease activity"/>
    <property type="evidence" value="ECO:0007669"/>
    <property type="project" value="UniProtKB-KW"/>
</dbReference>
<protein>
    <submittedName>
        <fullName evidence="3">Putative endonuclease</fullName>
    </submittedName>
</protein>
<keyword evidence="4" id="KW-1185">Reference proteome</keyword>
<evidence type="ECO:0000259" key="2">
    <source>
        <dbReference type="PROSITE" id="PS50164"/>
    </source>
</evidence>
<dbReference type="InterPro" id="IPR035901">
    <property type="entry name" value="GIY-YIG_endonuc_sf"/>
</dbReference>
<dbReference type="SMART" id="SM00465">
    <property type="entry name" value="GIYc"/>
    <property type="match status" value="1"/>
</dbReference>
<dbReference type="Gene3D" id="3.40.1440.10">
    <property type="entry name" value="GIY-YIG endonuclease"/>
    <property type="match status" value="1"/>
</dbReference>
<name>A0A7L4UQQ1_BALHA</name>
<dbReference type="PANTHER" id="PTHR34477">
    <property type="entry name" value="UPF0213 PROTEIN YHBQ"/>
    <property type="match status" value="1"/>
</dbReference>
<keyword evidence="3" id="KW-0255">Endonuclease</keyword>